<sequence length="116" mass="12784">MTDTTNDDLDVVALEQLVLEDTKLAEDEDRIKARRATIRSVLARHLDAGTTDLADHKVIVSTPSRLDAKALGEAFPVARHPELYKPALDTTAVRHHLSPAVLEQYTRSGSTTVTIR</sequence>
<evidence type="ECO:0000313" key="2">
    <source>
        <dbReference type="Proteomes" id="UP000037387"/>
    </source>
</evidence>
<reference evidence="1 2" key="1">
    <citation type="journal article" date="2015" name="Sci. Rep.">
        <title>Functional and structural properties of a novel cellulosome-like multienzyme complex: efficient glycoside hydrolysis of water-insoluble 7-xylosyl-10-deacetylpaclitaxel.</title>
        <authorList>
            <person name="Dou T.Y."/>
            <person name="Luan H.W."/>
            <person name="Ge G.B."/>
            <person name="Dong M.M."/>
            <person name="Zou H.F."/>
            <person name="He Y.Q."/>
            <person name="Cui P."/>
            <person name="Wang J.Y."/>
            <person name="Hao D.C."/>
            <person name="Yang S.L."/>
            <person name="Yang L."/>
        </authorList>
    </citation>
    <scope>NUCLEOTIDE SEQUENCE [LARGE SCALE GENOMIC DNA]</scope>
    <source>
        <strain evidence="1 2">F16</strain>
    </source>
</reference>
<proteinExistence type="predicted"/>
<evidence type="ECO:0000313" key="1">
    <source>
        <dbReference type="EMBL" id="KON72575.1"/>
    </source>
</evidence>
<dbReference type="EMBL" id="ATNL01000011">
    <property type="protein sequence ID" value="KON72575.1"/>
    <property type="molecule type" value="Genomic_DNA"/>
</dbReference>
<dbReference type="Proteomes" id="UP000037387">
    <property type="component" value="Unassembled WGS sequence"/>
</dbReference>
<accession>A0A0M0F4S4</accession>
<name>A0A0M0F4S4_CELCE</name>
<dbReference type="AlphaFoldDB" id="A0A0M0F4S4"/>
<keyword evidence="2" id="KW-1185">Reference proteome</keyword>
<dbReference type="RefSeq" id="WP_053371091.1">
    <property type="nucleotide sequence ID" value="NZ_KQ435292.1"/>
</dbReference>
<gene>
    <name evidence="1" type="ORF">M768_13790</name>
</gene>
<protein>
    <submittedName>
        <fullName evidence="1">Uncharacterized protein</fullName>
    </submittedName>
</protein>
<organism evidence="1 2">
    <name type="scientific">Cellulosimicrobium cellulans F16</name>
    <dbReference type="NCBI Taxonomy" id="1350482"/>
    <lineage>
        <taxon>Bacteria</taxon>
        <taxon>Bacillati</taxon>
        <taxon>Actinomycetota</taxon>
        <taxon>Actinomycetes</taxon>
        <taxon>Micrococcales</taxon>
        <taxon>Promicromonosporaceae</taxon>
        <taxon>Cellulosimicrobium</taxon>
    </lineage>
</organism>
<comment type="caution">
    <text evidence="1">The sequence shown here is derived from an EMBL/GenBank/DDBJ whole genome shotgun (WGS) entry which is preliminary data.</text>
</comment>